<dbReference type="Pfam" id="PF00040">
    <property type="entry name" value="fn2"/>
    <property type="match status" value="1"/>
</dbReference>
<dbReference type="GO" id="GO:0008201">
    <property type="term" value="F:heparin binding"/>
    <property type="evidence" value="ECO:0000318"/>
    <property type="project" value="GO_Central"/>
</dbReference>
<evidence type="ECO:0000259" key="6">
    <source>
        <dbReference type="PROSITE" id="PS50948"/>
    </source>
</evidence>
<dbReference type="AlphaFoldDB" id="A7RRU0"/>
<dbReference type="Proteomes" id="UP000001593">
    <property type="component" value="Unassembled WGS sequence"/>
</dbReference>
<dbReference type="InterPro" id="IPR052774">
    <property type="entry name" value="Celegans_DevNeuronal_Protein"/>
</dbReference>
<evidence type="ECO:0000256" key="4">
    <source>
        <dbReference type="SAM" id="Phobius"/>
    </source>
</evidence>
<dbReference type="PANTHER" id="PTHR47327:SF1">
    <property type="entry name" value="RE15579P"/>
    <property type="match status" value="1"/>
</dbReference>
<evidence type="ECO:0000259" key="7">
    <source>
        <dbReference type="PROSITE" id="PS51092"/>
    </source>
</evidence>
<evidence type="ECO:0000256" key="1">
    <source>
        <dbReference type="ARBA" id="ARBA00022737"/>
    </source>
</evidence>
<dbReference type="SUPFAM" id="SSF57440">
    <property type="entry name" value="Kringle-like"/>
    <property type="match status" value="1"/>
</dbReference>
<keyword evidence="4" id="KW-0472">Membrane</keyword>
<dbReference type="Gene3D" id="2.10.10.10">
    <property type="entry name" value="Fibronectin, type II, collagen-binding"/>
    <property type="match status" value="1"/>
</dbReference>
<evidence type="ECO:0000313" key="8">
    <source>
        <dbReference type="EMBL" id="EDO45821.1"/>
    </source>
</evidence>
<keyword evidence="2" id="KW-1015">Disulfide bond</keyword>
<evidence type="ECO:0000256" key="2">
    <source>
        <dbReference type="ARBA" id="ARBA00023157"/>
    </source>
</evidence>
<dbReference type="PROSITE" id="PS50948">
    <property type="entry name" value="PAN"/>
    <property type="match status" value="2"/>
</dbReference>
<proteinExistence type="predicted"/>
<gene>
    <name evidence="8" type="ORF">NEMVEDRAFT_v1g201172</name>
</gene>
<dbReference type="SUPFAM" id="SSF57414">
    <property type="entry name" value="Hairpin loop containing domain-like"/>
    <property type="match status" value="2"/>
</dbReference>
<evidence type="ECO:0000313" key="9">
    <source>
        <dbReference type="Proteomes" id="UP000001593"/>
    </source>
</evidence>
<feature type="domain" description="Apple" evidence="6">
    <location>
        <begin position="130"/>
        <end position="209"/>
    </location>
</feature>
<dbReference type="SMART" id="SM00473">
    <property type="entry name" value="PAN_AP"/>
    <property type="match status" value="2"/>
</dbReference>
<evidence type="ECO:0008006" key="10">
    <source>
        <dbReference type="Google" id="ProtNLM"/>
    </source>
</evidence>
<dbReference type="InterPro" id="IPR013806">
    <property type="entry name" value="Kringle-like"/>
</dbReference>
<name>A7RRU0_NEMVE</name>
<dbReference type="InterPro" id="IPR036943">
    <property type="entry name" value="FN_type2_sf"/>
</dbReference>
<dbReference type="HOGENOM" id="CLU_877996_0_0_1"/>
<dbReference type="InParanoid" id="A7RRU0"/>
<dbReference type="SMART" id="SM00059">
    <property type="entry name" value="FN2"/>
    <property type="match status" value="1"/>
</dbReference>
<keyword evidence="1" id="KW-0677">Repeat</keyword>
<dbReference type="GO" id="GO:0009986">
    <property type="term" value="C:cell surface"/>
    <property type="evidence" value="ECO:0000318"/>
    <property type="project" value="GO_Central"/>
</dbReference>
<feature type="domain" description="Apple" evidence="6">
    <location>
        <begin position="22"/>
        <end position="101"/>
    </location>
</feature>
<keyword evidence="4" id="KW-0812">Transmembrane</keyword>
<dbReference type="InterPro" id="IPR000562">
    <property type="entry name" value="FN_type2_dom"/>
</dbReference>
<dbReference type="Gene3D" id="3.50.4.10">
    <property type="entry name" value="Hepatocyte Growth Factor"/>
    <property type="match status" value="2"/>
</dbReference>
<dbReference type="PANTHER" id="PTHR47327">
    <property type="entry name" value="FI18240P1-RELATED"/>
    <property type="match status" value="1"/>
</dbReference>
<keyword evidence="5" id="KW-0732">Signal</keyword>
<keyword evidence="4" id="KW-1133">Transmembrane helix</keyword>
<dbReference type="EMBL" id="DS469532">
    <property type="protein sequence ID" value="EDO45821.1"/>
    <property type="molecule type" value="Genomic_DNA"/>
</dbReference>
<comment type="caution">
    <text evidence="3">Lacks conserved residue(s) required for the propagation of feature annotation.</text>
</comment>
<feature type="transmembrane region" description="Helical" evidence="4">
    <location>
        <begin position="102"/>
        <end position="121"/>
    </location>
</feature>
<evidence type="ECO:0000256" key="3">
    <source>
        <dbReference type="PROSITE-ProRule" id="PRU00479"/>
    </source>
</evidence>
<feature type="chain" id="PRO_5002712038" description="Apple domain-containing protein" evidence="5">
    <location>
        <begin position="20"/>
        <end position="317"/>
    </location>
</feature>
<accession>A7RRU0</accession>
<reference evidence="8 9" key="1">
    <citation type="journal article" date="2007" name="Science">
        <title>Sea anemone genome reveals ancestral eumetazoan gene repertoire and genomic organization.</title>
        <authorList>
            <person name="Putnam N.H."/>
            <person name="Srivastava M."/>
            <person name="Hellsten U."/>
            <person name="Dirks B."/>
            <person name="Chapman J."/>
            <person name="Salamov A."/>
            <person name="Terry A."/>
            <person name="Shapiro H."/>
            <person name="Lindquist E."/>
            <person name="Kapitonov V.V."/>
            <person name="Jurka J."/>
            <person name="Genikhovich G."/>
            <person name="Grigoriev I.V."/>
            <person name="Lucas S.M."/>
            <person name="Steele R.E."/>
            <person name="Finnerty J.R."/>
            <person name="Technau U."/>
            <person name="Martindale M.Q."/>
            <person name="Rokhsar D.S."/>
        </authorList>
    </citation>
    <scope>NUCLEOTIDE SEQUENCE [LARGE SCALE GENOMIC DNA]</scope>
    <source>
        <strain evidence="9">CH2 X CH6</strain>
    </source>
</reference>
<evidence type="ECO:0000256" key="5">
    <source>
        <dbReference type="SAM" id="SignalP"/>
    </source>
</evidence>
<keyword evidence="9" id="KW-1185">Reference proteome</keyword>
<feature type="signal peptide" evidence="5">
    <location>
        <begin position="1"/>
        <end position="19"/>
    </location>
</feature>
<organism evidence="8 9">
    <name type="scientific">Nematostella vectensis</name>
    <name type="common">Starlet sea anemone</name>
    <dbReference type="NCBI Taxonomy" id="45351"/>
    <lineage>
        <taxon>Eukaryota</taxon>
        <taxon>Metazoa</taxon>
        <taxon>Cnidaria</taxon>
        <taxon>Anthozoa</taxon>
        <taxon>Hexacorallia</taxon>
        <taxon>Actiniaria</taxon>
        <taxon>Edwardsiidae</taxon>
        <taxon>Nematostella</taxon>
    </lineage>
</organism>
<feature type="domain" description="Fibronectin type-II" evidence="7">
    <location>
        <begin position="274"/>
        <end position="317"/>
    </location>
</feature>
<protein>
    <recommendedName>
        <fullName evidence="10">Apple domain-containing protein</fullName>
    </recommendedName>
</protein>
<sequence>MAIPGLFLLISFNWGLSLSQHCEAELSEYGMALKGSAYRSGFSVNLGECGNKCQDDPKCLSITYERDSRICHLNNATKAMLPSVDGASMERQGMSVYATVRLPGTLIMVSLFAVLILVSIYRHLILGQHCEAELSEYGMALKGSAYRSGFSVNLGECGNKCQDDPKCLSITYERDSRICHLNNATKAMLPSVDGASMERQGMSVYATVRFSVPNSYGWGQKVSTVKKVTFPQLNLPPLKEVTFPQLNLPEGYFMRNCFFNTLNIFRPTECVKTTDGKCCALPFVYQGVTYTSCTSLNHNRPWCALTAVYDGTWRDCA</sequence>
<dbReference type="InterPro" id="IPR003609">
    <property type="entry name" value="Pan_app"/>
</dbReference>
<dbReference type="Pfam" id="PF00024">
    <property type="entry name" value="PAN_1"/>
    <property type="match status" value="2"/>
</dbReference>
<dbReference type="PROSITE" id="PS51092">
    <property type="entry name" value="FN2_2"/>
    <property type="match status" value="1"/>
</dbReference>